<reference evidence="2 3" key="1">
    <citation type="journal article" date="2016" name="Mol. Biol. Evol.">
        <title>Comparative Genomics of Early-Diverging Mushroom-Forming Fungi Provides Insights into the Origins of Lignocellulose Decay Capabilities.</title>
        <authorList>
            <person name="Nagy L.G."/>
            <person name="Riley R."/>
            <person name="Tritt A."/>
            <person name="Adam C."/>
            <person name="Daum C."/>
            <person name="Floudas D."/>
            <person name="Sun H."/>
            <person name="Yadav J.S."/>
            <person name="Pangilinan J."/>
            <person name="Larsson K.H."/>
            <person name="Matsuura K."/>
            <person name="Barry K."/>
            <person name="Labutti K."/>
            <person name="Kuo R."/>
            <person name="Ohm R.A."/>
            <person name="Bhattacharya S.S."/>
            <person name="Shirouzu T."/>
            <person name="Yoshinaga Y."/>
            <person name="Martin F.M."/>
            <person name="Grigoriev I.V."/>
            <person name="Hibbett D.S."/>
        </authorList>
    </citation>
    <scope>NUCLEOTIDE SEQUENCE [LARGE SCALE GENOMIC DNA]</scope>
    <source>
        <strain evidence="2 3">HHB12029</strain>
    </source>
</reference>
<keyword evidence="3" id="KW-1185">Reference proteome</keyword>
<feature type="region of interest" description="Disordered" evidence="1">
    <location>
        <begin position="110"/>
        <end position="132"/>
    </location>
</feature>
<evidence type="ECO:0000313" key="3">
    <source>
        <dbReference type="Proteomes" id="UP000077266"/>
    </source>
</evidence>
<sequence>MEPLYSRKYLDSLDRIALFQLCKRHNIALNGANTKLRKTLRQVNASPFRHNATKRTPPVRKYRKTFSLPSALPSERAATVVVEQRFYNITNSVDNSVSTFKVITLQHPVSRPRNAATSRAERRAQTSPASVAKRPKLHIMDHWESGVASPRSTRCQNWCDLMDAATKLQAGRVQAQRAESPSRADALVANTPSTAILEPPVLVPSQAAPLRVLELPEEPRPRVFKTFDIPALQTSSSLAVAARKLLKQDIDEDDAAGEPSSSAG</sequence>
<protein>
    <submittedName>
        <fullName evidence="2">Uncharacterized protein</fullName>
    </submittedName>
</protein>
<accession>A0A165FH04</accession>
<gene>
    <name evidence="2" type="ORF">EXIGLDRAFT_696231</name>
</gene>
<name>A0A165FH04_EXIGL</name>
<dbReference type="Proteomes" id="UP000077266">
    <property type="component" value="Unassembled WGS sequence"/>
</dbReference>
<organism evidence="2 3">
    <name type="scientific">Exidia glandulosa HHB12029</name>
    <dbReference type="NCBI Taxonomy" id="1314781"/>
    <lineage>
        <taxon>Eukaryota</taxon>
        <taxon>Fungi</taxon>
        <taxon>Dikarya</taxon>
        <taxon>Basidiomycota</taxon>
        <taxon>Agaricomycotina</taxon>
        <taxon>Agaricomycetes</taxon>
        <taxon>Auriculariales</taxon>
        <taxon>Exidiaceae</taxon>
        <taxon>Exidia</taxon>
    </lineage>
</organism>
<dbReference type="EMBL" id="KV426085">
    <property type="protein sequence ID" value="KZV88982.1"/>
    <property type="molecule type" value="Genomic_DNA"/>
</dbReference>
<evidence type="ECO:0000313" key="2">
    <source>
        <dbReference type="EMBL" id="KZV88982.1"/>
    </source>
</evidence>
<proteinExistence type="predicted"/>
<dbReference type="AlphaFoldDB" id="A0A165FH04"/>
<evidence type="ECO:0000256" key="1">
    <source>
        <dbReference type="SAM" id="MobiDB-lite"/>
    </source>
</evidence>
<dbReference type="InParanoid" id="A0A165FH04"/>